<keyword evidence="3" id="KW-1185">Reference proteome</keyword>
<sequence>MISEPEMNEGSERGAGADVLSGGGPAAGGRRTGARPAWRWVLAGFAAACVLGTAVWDVTGYGRTSAPDLHGYHVGAQLCTAQHLQPLTDAMAAQAMVGTPLATRRGSAVDHTACLLSGSVSHGDGWTTDYLVSLTVDLHKKDDPRAEFDDAVRVAAASPTPGAAALPAVLGGEHVTVRPYAGMGDRAYLATSTSRQSLSVLQGGAVLSLSVEASNAWEEAGRPPAGGNDVLPNPRPADTTALRGALPAAMRVVMSTLTQ</sequence>
<evidence type="ECO:0000313" key="3">
    <source>
        <dbReference type="Proteomes" id="UP000778578"/>
    </source>
</evidence>
<proteinExistence type="predicted"/>
<evidence type="ECO:0000313" key="2">
    <source>
        <dbReference type="EMBL" id="MBY8879697.1"/>
    </source>
</evidence>
<dbReference type="Proteomes" id="UP000778578">
    <property type="component" value="Unassembled WGS sequence"/>
</dbReference>
<comment type="caution">
    <text evidence="2">The sequence shown here is derived from an EMBL/GenBank/DDBJ whole genome shotgun (WGS) entry which is preliminary data.</text>
</comment>
<dbReference type="RefSeq" id="WP_222963962.1">
    <property type="nucleotide sequence ID" value="NZ_JAINZZ010000022.1"/>
</dbReference>
<organism evidence="2 3">
    <name type="scientific">Actinacidiphila acidipaludis</name>
    <dbReference type="NCBI Taxonomy" id="2873382"/>
    <lineage>
        <taxon>Bacteria</taxon>
        <taxon>Bacillati</taxon>
        <taxon>Actinomycetota</taxon>
        <taxon>Actinomycetes</taxon>
        <taxon>Kitasatosporales</taxon>
        <taxon>Streptomycetaceae</taxon>
        <taxon>Actinacidiphila</taxon>
    </lineage>
</organism>
<gene>
    <name evidence="2" type="ORF">K7862_18930</name>
</gene>
<feature type="region of interest" description="Disordered" evidence="1">
    <location>
        <begin position="1"/>
        <end position="31"/>
    </location>
</feature>
<feature type="compositionally biased region" description="Gly residues" evidence="1">
    <location>
        <begin position="21"/>
        <end position="31"/>
    </location>
</feature>
<reference evidence="2 3" key="1">
    <citation type="submission" date="2021-08" db="EMBL/GenBank/DDBJ databases">
        <title>WGS of actinomycetes from Thailand.</title>
        <authorList>
            <person name="Thawai C."/>
        </authorList>
    </citation>
    <scope>NUCLEOTIDE SEQUENCE [LARGE SCALE GENOMIC DNA]</scope>
    <source>
        <strain evidence="2 3">PLK6-54</strain>
    </source>
</reference>
<dbReference type="EMBL" id="JAINZZ010000022">
    <property type="protein sequence ID" value="MBY8879697.1"/>
    <property type="molecule type" value="Genomic_DNA"/>
</dbReference>
<accession>A0ABS7Q952</accession>
<name>A0ABS7Q952_9ACTN</name>
<evidence type="ECO:0000256" key="1">
    <source>
        <dbReference type="SAM" id="MobiDB-lite"/>
    </source>
</evidence>
<protein>
    <submittedName>
        <fullName evidence="2">Uncharacterized protein</fullName>
    </submittedName>
</protein>